<evidence type="ECO:0000313" key="2">
    <source>
        <dbReference type="EMBL" id="VDC76326.1"/>
    </source>
</evidence>
<reference evidence="2" key="1">
    <citation type="submission" date="2018-11" db="EMBL/GenBank/DDBJ databases">
        <authorList>
            <consortium name="Genoscope - CEA"/>
            <person name="William W."/>
        </authorList>
    </citation>
    <scope>NUCLEOTIDE SEQUENCE</scope>
</reference>
<sequence>MPNSHKPQFLKPLLPDFHSGVTIPLGFFTAHRREDKPENMETKIGRYRSNLGSDTRRQETHRRLERFHHST</sequence>
<feature type="region of interest" description="Disordered" evidence="1">
    <location>
        <begin position="34"/>
        <end position="71"/>
    </location>
</feature>
<protein>
    <submittedName>
        <fullName evidence="2">Uncharacterized protein</fullName>
    </submittedName>
</protein>
<evidence type="ECO:0000256" key="1">
    <source>
        <dbReference type="SAM" id="MobiDB-lite"/>
    </source>
</evidence>
<gene>
    <name evidence="2" type="ORF">BRAA01T02828Z</name>
</gene>
<feature type="compositionally biased region" description="Basic and acidic residues" evidence="1">
    <location>
        <begin position="34"/>
        <end position="44"/>
    </location>
</feature>
<dbReference type="AlphaFoldDB" id="A0A3P5Z7U5"/>
<organism evidence="2">
    <name type="scientific">Brassica campestris</name>
    <name type="common">Field mustard</name>
    <dbReference type="NCBI Taxonomy" id="3711"/>
    <lineage>
        <taxon>Eukaryota</taxon>
        <taxon>Viridiplantae</taxon>
        <taxon>Streptophyta</taxon>
        <taxon>Embryophyta</taxon>
        <taxon>Tracheophyta</taxon>
        <taxon>Spermatophyta</taxon>
        <taxon>Magnoliopsida</taxon>
        <taxon>eudicotyledons</taxon>
        <taxon>Gunneridae</taxon>
        <taxon>Pentapetalae</taxon>
        <taxon>rosids</taxon>
        <taxon>malvids</taxon>
        <taxon>Brassicales</taxon>
        <taxon>Brassicaceae</taxon>
        <taxon>Brassiceae</taxon>
        <taxon>Brassica</taxon>
    </lineage>
</organism>
<dbReference type="EMBL" id="LR031571">
    <property type="protein sequence ID" value="VDC76326.1"/>
    <property type="molecule type" value="Genomic_DNA"/>
</dbReference>
<name>A0A3P5Z7U5_BRACM</name>
<proteinExistence type="predicted"/>
<accession>A0A3P5Z7U5</accession>